<reference evidence="7 8" key="1">
    <citation type="journal article" date="2019" name="Sci. Rep.">
        <title>Comparative genomics of chytrid fungi reveal insights into the obligate biotrophic and pathogenic lifestyle of Synchytrium endobioticum.</title>
        <authorList>
            <person name="van de Vossenberg B.T.L.H."/>
            <person name="Warris S."/>
            <person name="Nguyen H.D.T."/>
            <person name="van Gent-Pelzer M.P.E."/>
            <person name="Joly D.L."/>
            <person name="van de Geest H.C."/>
            <person name="Bonants P.J.M."/>
            <person name="Smith D.S."/>
            <person name="Levesque C.A."/>
            <person name="van der Lee T.A.J."/>
        </authorList>
    </citation>
    <scope>NUCLEOTIDE SEQUENCE [LARGE SCALE GENOMIC DNA]</scope>
    <source>
        <strain evidence="5 8">LEV6574</strain>
        <strain evidence="4 7">MB42</strain>
    </source>
</reference>
<dbReference type="Proteomes" id="UP000317494">
    <property type="component" value="Unassembled WGS sequence"/>
</dbReference>
<keyword evidence="7" id="KW-1185">Reference proteome</keyword>
<dbReference type="InterPro" id="IPR000007">
    <property type="entry name" value="Tubby_C"/>
</dbReference>
<dbReference type="GO" id="GO:0061512">
    <property type="term" value="P:protein localization to cilium"/>
    <property type="evidence" value="ECO:0007669"/>
    <property type="project" value="TreeGrafter"/>
</dbReference>
<gene>
    <name evidence="6" type="ORF">SeLEV6574_g05024</name>
    <name evidence="5" type="ORF">SeLEV6574_g05027</name>
    <name evidence="4" type="ORF">SeMB42_g05080</name>
</gene>
<dbReference type="PANTHER" id="PTHR16517">
    <property type="entry name" value="TUBBY-RELATED"/>
    <property type="match status" value="1"/>
</dbReference>
<dbReference type="AlphaFoldDB" id="A0A507CTS9"/>
<feature type="compositionally biased region" description="Low complexity" evidence="2">
    <location>
        <begin position="47"/>
        <end position="66"/>
    </location>
</feature>
<dbReference type="Gene3D" id="3.20.90.10">
    <property type="entry name" value="Tubby Protein, Chain A"/>
    <property type="match status" value="1"/>
</dbReference>
<evidence type="ECO:0000313" key="7">
    <source>
        <dbReference type="Proteomes" id="UP000317494"/>
    </source>
</evidence>
<feature type="compositionally biased region" description="Polar residues" evidence="2">
    <location>
        <begin position="24"/>
        <end position="43"/>
    </location>
</feature>
<comment type="caution">
    <text evidence="4">The sequence shown here is derived from an EMBL/GenBank/DDBJ whole genome shotgun (WGS) entry which is preliminary data.</text>
</comment>
<evidence type="ECO:0000313" key="6">
    <source>
        <dbReference type="EMBL" id="TPX43508.1"/>
    </source>
</evidence>
<protein>
    <recommendedName>
        <fullName evidence="3">Tubby C-terminal domain-containing protein</fullName>
    </recommendedName>
</protein>
<proteinExistence type="inferred from homology"/>
<dbReference type="Proteomes" id="UP000320475">
    <property type="component" value="Unassembled WGS sequence"/>
</dbReference>
<evidence type="ECO:0000259" key="3">
    <source>
        <dbReference type="Pfam" id="PF01167"/>
    </source>
</evidence>
<evidence type="ECO:0000256" key="2">
    <source>
        <dbReference type="SAM" id="MobiDB-lite"/>
    </source>
</evidence>
<dbReference type="VEuPathDB" id="FungiDB:SeMB42_g05080"/>
<dbReference type="PRINTS" id="PR01573">
    <property type="entry name" value="SUPERTUBBY"/>
</dbReference>
<dbReference type="Pfam" id="PF01167">
    <property type="entry name" value="Tub"/>
    <property type="match status" value="1"/>
</dbReference>
<dbReference type="PANTHER" id="PTHR16517:SF7">
    <property type="entry name" value="PROTEIN KING TUBBY"/>
    <property type="match status" value="1"/>
</dbReference>
<accession>A0A507CTS9</accession>
<organism evidence="4 7">
    <name type="scientific">Synchytrium endobioticum</name>
    <dbReference type="NCBI Taxonomy" id="286115"/>
    <lineage>
        <taxon>Eukaryota</taxon>
        <taxon>Fungi</taxon>
        <taxon>Fungi incertae sedis</taxon>
        <taxon>Chytridiomycota</taxon>
        <taxon>Chytridiomycota incertae sedis</taxon>
        <taxon>Chytridiomycetes</taxon>
        <taxon>Synchytriales</taxon>
        <taxon>Synchytriaceae</taxon>
        <taxon>Synchytrium</taxon>
    </lineage>
</organism>
<name>A0A507CTS9_9FUNG</name>
<evidence type="ECO:0000313" key="5">
    <source>
        <dbReference type="EMBL" id="TPX43507.1"/>
    </source>
</evidence>
<feature type="compositionally biased region" description="Low complexity" evidence="2">
    <location>
        <begin position="1"/>
        <end position="17"/>
    </location>
</feature>
<dbReference type="GO" id="GO:0005929">
    <property type="term" value="C:cilium"/>
    <property type="evidence" value="ECO:0007669"/>
    <property type="project" value="TreeGrafter"/>
</dbReference>
<evidence type="ECO:0000313" key="8">
    <source>
        <dbReference type="Proteomes" id="UP000320475"/>
    </source>
</evidence>
<dbReference type="InterPro" id="IPR025659">
    <property type="entry name" value="Tubby-like_C"/>
</dbReference>
<evidence type="ECO:0000313" key="4">
    <source>
        <dbReference type="EMBL" id="TPX42559.1"/>
    </source>
</evidence>
<dbReference type="SUPFAM" id="SSF54518">
    <property type="entry name" value="Tubby C-terminal domain-like"/>
    <property type="match status" value="1"/>
</dbReference>
<comment type="similarity">
    <text evidence="1">Belongs to the TUB family.</text>
</comment>
<dbReference type="EMBL" id="QEAM01000221">
    <property type="protein sequence ID" value="TPX43507.1"/>
    <property type="molecule type" value="Genomic_DNA"/>
</dbReference>
<feature type="compositionally biased region" description="Polar residues" evidence="2">
    <location>
        <begin position="119"/>
        <end position="134"/>
    </location>
</feature>
<dbReference type="STRING" id="286115.A0A507CTS9"/>
<feature type="region of interest" description="Disordered" evidence="2">
    <location>
        <begin position="1"/>
        <end position="92"/>
    </location>
</feature>
<feature type="compositionally biased region" description="Low complexity" evidence="2">
    <location>
        <begin position="135"/>
        <end position="148"/>
    </location>
</feature>
<sequence length="492" mass="53576">MPSSALPSSSSSSSSASVPDLQGAASSSTLFGSLIRPTTTASAGHNELSGYSSSSSSESSYLDGLGPLPDQQVTTTTTTHDTQPLSIIPPDLNANLRGPLQYYINSTASTPRVPVAPLSTHTGTTSASERNSVRNQAGTTNLNNDNNAHNQHQHLALQPQSIQERTPFHQLEALIMPRHPRQASQPYTPSQIHDILTNPLPQGQKLLCKIIRHKEGVEKMYPSYEVFIESDPASLNGGPNSRTFLMAARKRKKSKTSNYIITSTRLFSSVGGDVPSGGRGAAKMLKRKDIIGKVRSNFLGTAFAVYDNGRSPLFKRSSTSTSDIGGTSSDCLSTGGNVVDSETDLALPVREELASVIYDPNILGLKGPRKMTVLLPGMTRTGERIPIRPTQHSETLLERYRNHNDRETLTLHNKSPQWNEETQSYVLNFNGRVTLASVKNFQIVHDADFDYVILQFGRISESEFTMDFQYPFSAVQAFGIAISSFDAKLACE</sequence>
<dbReference type="EMBL" id="QEAM01000221">
    <property type="protein sequence ID" value="TPX43508.1"/>
    <property type="molecule type" value="Genomic_DNA"/>
</dbReference>
<feature type="region of interest" description="Disordered" evidence="2">
    <location>
        <begin position="114"/>
        <end position="148"/>
    </location>
</feature>
<dbReference type="OrthoDB" id="8775810at2759"/>
<dbReference type="EMBL" id="QEAN01000228">
    <property type="protein sequence ID" value="TPX42559.1"/>
    <property type="molecule type" value="Genomic_DNA"/>
</dbReference>
<feature type="domain" description="Tubby C-terminal" evidence="3">
    <location>
        <begin position="196"/>
        <end position="486"/>
    </location>
</feature>
<evidence type="ECO:0000256" key="1">
    <source>
        <dbReference type="ARBA" id="ARBA00007129"/>
    </source>
</evidence>